<reference evidence="1 2" key="2">
    <citation type="journal article" date="2008" name="BMC Genomics">
        <title>Architecture of thermal adaptation in an Exiguobacterium sibiricum strain isolated from 3 million year old permafrost: a genome and transcriptome approach.</title>
        <authorList>
            <person name="Rodrigues D.F."/>
            <person name="Ivanova N."/>
            <person name="He Z."/>
            <person name="Huebner M."/>
            <person name="Zhou J."/>
            <person name="Tiedje J.M."/>
        </authorList>
    </citation>
    <scope>NUCLEOTIDE SEQUENCE [LARGE SCALE GENOMIC DNA]</scope>
    <source>
        <strain evidence="2">DSM 17290 / CIP 109462 / JCM 13490 / 255-15</strain>
    </source>
</reference>
<dbReference type="EMBL" id="CP001022">
    <property type="protein sequence ID" value="ACB59637.1"/>
    <property type="molecule type" value="Genomic_DNA"/>
</dbReference>
<name>B1YHA5_EXIS2</name>
<dbReference type="Proteomes" id="UP000001681">
    <property type="component" value="Chromosome"/>
</dbReference>
<reference evidence="2" key="3">
    <citation type="submission" date="2008-04" db="EMBL/GenBank/DDBJ databases">
        <title>Complete sequence of chromosome of Exiguobacterium sibiricum 255-15.</title>
        <authorList>
            <consortium name="US DOE Joint Genome Institute"/>
            <person name="Copeland A."/>
            <person name="Lucas S."/>
            <person name="Lapidus A."/>
            <person name="Glavina del Rio T."/>
            <person name="Dalin E."/>
            <person name="Tice H."/>
            <person name="Bruce D."/>
            <person name="Goodwin L."/>
            <person name="Pitluck S."/>
            <person name="Kiss H."/>
            <person name="Chertkov O."/>
            <person name="Monk C."/>
            <person name="Brettin T."/>
            <person name="Detter J.C."/>
            <person name="Han C."/>
            <person name="Kuske C.R."/>
            <person name="Schmutz J."/>
            <person name="Larimer F."/>
            <person name="Land M."/>
            <person name="Hauser L."/>
            <person name="Kyrpides N."/>
            <person name="Mikhailova N."/>
            <person name="Vishnivetskaya T."/>
            <person name="Rodrigues D.F."/>
            <person name="Gilichinsky D."/>
            <person name="Tiedje J."/>
            <person name="Richardson P."/>
        </authorList>
    </citation>
    <scope>NUCLEOTIDE SEQUENCE [LARGE SCALE GENOMIC DNA]</scope>
    <source>
        <strain evidence="2">DSM 17290 / CIP 109462 / JCM 13490 / 255-15</strain>
    </source>
</reference>
<organism evidence="1 2">
    <name type="scientific">Exiguobacterium sibiricum (strain DSM 17290 / CCUG 55495 / CIP 109462 / JCM 13490 / 255-15)</name>
    <dbReference type="NCBI Taxonomy" id="262543"/>
    <lineage>
        <taxon>Bacteria</taxon>
        <taxon>Bacillati</taxon>
        <taxon>Bacillota</taxon>
        <taxon>Bacilli</taxon>
        <taxon>Bacillales</taxon>
        <taxon>Bacillales Family XII. Incertae Sedis</taxon>
        <taxon>Exiguobacterium</taxon>
    </lineage>
</organism>
<dbReference type="AlphaFoldDB" id="B1YHA5"/>
<accession>B1YHA5</accession>
<dbReference type="STRING" id="262543.Exig_0150"/>
<proteinExistence type="predicted"/>
<dbReference type="InterPro" id="IPR006482">
    <property type="entry name" value="Cas7_Csh2/Csh2"/>
</dbReference>
<dbReference type="NCBIfam" id="TIGR02589">
    <property type="entry name" value="cas_Csd2"/>
    <property type="match status" value="1"/>
</dbReference>
<dbReference type="NCBIfam" id="TIGR01595">
    <property type="entry name" value="cas_CT1132"/>
    <property type="match status" value="1"/>
</dbReference>
<dbReference type="eggNOG" id="COG3649">
    <property type="taxonomic scope" value="Bacteria"/>
</dbReference>
<gene>
    <name evidence="1" type="ordered locus">Exig_0150</name>
</gene>
<dbReference type="GO" id="GO:0043571">
    <property type="term" value="P:maintenance of CRISPR repeat elements"/>
    <property type="evidence" value="ECO:0007669"/>
    <property type="project" value="InterPro"/>
</dbReference>
<dbReference type="OrthoDB" id="9776792at2"/>
<dbReference type="InterPro" id="IPR013418">
    <property type="entry name" value="CRISPR-assoc_prot_Cas7/Csd2"/>
</dbReference>
<dbReference type="SMR" id="B1YHA5"/>
<evidence type="ECO:0000313" key="2">
    <source>
        <dbReference type="Proteomes" id="UP000001681"/>
    </source>
</evidence>
<protein>
    <submittedName>
        <fullName evidence="1">CRISPR-associated protein, Csd2 family</fullName>
    </submittedName>
</protein>
<evidence type="ECO:0000313" key="1">
    <source>
        <dbReference type="EMBL" id="ACB59637.1"/>
    </source>
</evidence>
<dbReference type="RefSeq" id="WP_012369062.1">
    <property type="nucleotide sequence ID" value="NC_010556.1"/>
</dbReference>
<dbReference type="Pfam" id="PF05107">
    <property type="entry name" value="Cas_Cas7"/>
    <property type="match status" value="1"/>
</dbReference>
<reference evidence="1 2" key="1">
    <citation type="journal article" date="2006" name="Extremophiles">
        <title>Characterization of Exiguobacterium isolates from the Siberian permafrost. Description of Exiguobacterium sibiricum sp. nov.</title>
        <authorList>
            <person name="Rodrigues D.F."/>
            <person name="Goris J."/>
            <person name="Vishnivetskaya T."/>
            <person name="Gilichinsky D."/>
            <person name="Thomashow M.F."/>
            <person name="Tiedje J.M."/>
        </authorList>
    </citation>
    <scope>NUCLEOTIDE SEQUENCE [LARGE SCALE GENOMIC DNA]</scope>
    <source>
        <strain evidence="2">DSM 17290 / CIP 109462 / JCM 13490 / 255-15</strain>
    </source>
</reference>
<dbReference type="KEGG" id="esi:Exig_0150"/>
<dbReference type="HOGENOM" id="CLU_071770_2_0_9"/>
<keyword evidence="2" id="KW-1185">Reference proteome</keyword>
<sequence>MTTLDRKIDFTVILSVTKANPNGDPLNGNRPRQNYDGYGEISDVAIKRKIRNRLQDMGESIFVQSNDRNLDGYASLRDRAEANDTIKKLMKTKNASDQVAAEACATWMDVRAFGQVFAFKGDKAGGVSVGVRGPVSIHTATSVAPIDVTSMQITKSVNSESGKERGSDTMGMKHRVDHGVYVFNGSINTQLAEKTNFTQEDAEKFKLALVSLFENDASSARPEGSMEVHKVYWWEHDSKLGRFSSAKVHRAVSVQALTDEPKSFLDYEIKVDALEGFTPEILDGL</sequence>